<dbReference type="InterPro" id="IPR053146">
    <property type="entry name" value="QDO-like"/>
</dbReference>
<keyword evidence="3" id="KW-1185">Reference proteome</keyword>
<dbReference type="CDD" id="cd02215">
    <property type="entry name" value="cupin_QDO_N_C"/>
    <property type="match status" value="2"/>
</dbReference>
<dbReference type="PANTHER" id="PTHR36440:SF1">
    <property type="entry name" value="PUTATIVE (AFU_ORTHOLOGUE AFUA_8G07350)-RELATED"/>
    <property type="match status" value="1"/>
</dbReference>
<feature type="domain" description="Cupin type-2" evidence="1">
    <location>
        <begin position="243"/>
        <end position="297"/>
    </location>
</feature>
<dbReference type="InterPro" id="IPR013096">
    <property type="entry name" value="Cupin_2"/>
</dbReference>
<feature type="domain" description="Cupin type-2" evidence="1">
    <location>
        <begin position="73"/>
        <end position="124"/>
    </location>
</feature>
<reference evidence="2 3" key="1">
    <citation type="submission" date="2021-07" db="EMBL/GenBank/DDBJ databases">
        <title>Whole Genome Sequence of Nocardia Iowensis.</title>
        <authorList>
            <person name="Lamm A."/>
            <person name="Collins-Fairclough A.M."/>
            <person name="Bunk B."/>
            <person name="Sproer C."/>
        </authorList>
    </citation>
    <scope>NUCLEOTIDE SEQUENCE [LARGE SCALE GENOMIC DNA]</scope>
    <source>
        <strain evidence="2 3">NRRL 5646</strain>
    </source>
</reference>
<evidence type="ECO:0000313" key="2">
    <source>
        <dbReference type="EMBL" id="QXN88394.1"/>
    </source>
</evidence>
<dbReference type="EMBL" id="CP078145">
    <property type="protein sequence ID" value="QXN88394.1"/>
    <property type="molecule type" value="Genomic_DNA"/>
</dbReference>
<dbReference type="Pfam" id="PF07883">
    <property type="entry name" value="Cupin_2"/>
    <property type="match status" value="2"/>
</dbReference>
<organism evidence="2 3">
    <name type="scientific">Nocardia iowensis</name>
    <dbReference type="NCBI Taxonomy" id="204891"/>
    <lineage>
        <taxon>Bacteria</taxon>
        <taxon>Bacillati</taxon>
        <taxon>Actinomycetota</taxon>
        <taxon>Actinomycetes</taxon>
        <taxon>Mycobacteriales</taxon>
        <taxon>Nocardiaceae</taxon>
        <taxon>Nocardia</taxon>
    </lineage>
</organism>
<evidence type="ECO:0000259" key="1">
    <source>
        <dbReference type="Pfam" id="PF07883"/>
    </source>
</evidence>
<name>A0ABX8RFK6_NOCIO</name>
<dbReference type="PANTHER" id="PTHR36440">
    <property type="entry name" value="PUTATIVE (AFU_ORTHOLOGUE AFUA_8G07350)-RELATED"/>
    <property type="match status" value="1"/>
</dbReference>
<evidence type="ECO:0000313" key="3">
    <source>
        <dbReference type="Proteomes" id="UP000694257"/>
    </source>
</evidence>
<protein>
    <submittedName>
        <fullName evidence="2">Quercetin 2,3-dioxygenase</fullName>
    </submittedName>
</protein>
<accession>A0ABX8RFK6</accession>
<proteinExistence type="predicted"/>
<dbReference type="Proteomes" id="UP000694257">
    <property type="component" value="Chromosome"/>
</dbReference>
<dbReference type="RefSeq" id="WP_218469277.1">
    <property type="nucleotide sequence ID" value="NZ_BAABJN010000008.1"/>
</dbReference>
<gene>
    <name evidence="2" type="ORF">KV110_22615</name>
</gene>
<sequence>MDTASTVFDIPTIDEVQTLAPSVDTLPGRCVPYYLAAGAGERHELGGQLITVIARPEDTGGQFGAAYVYGGKGIETPFLSHAQEHRFLYVTDGQLQVWLPGETHVLIPGSSVTVPPGVPYAYRMLAHRTRFLSWLTVGDGHRWAQATGRETASHVFDVTADRPVSAGQQSELAAQFGVRIHDLAKHHLPPLTGTSLPDGESPFVLEVGEGDRWASMGQLNTYLARSANTGGTYFAMHTIGGKSPYIPRHFHREHTENFICLEGRILLHANGTELLLTKGDFLHVPAGTVHSFAFDSHNTQMLGLLTTGVFEKFFEYMNTPTEAHVHSEDGDMEFPAAGYARARAELDLEVVGPPPVRSV</sequence>